<keyword evidence="3" id="KW-1185">Reference proteome</keyword>
<feature type="transmembrane region" description="Helical" evidence="1">
    <location>
        <begin position="69"/>
        <end position="90"/>
    </location>
</feature>
<name>A0ABP7AHG4_9ACTN</name>
<dbReference type="Proteomes" id="UP001501490">
    <property type="component" value="Unassembled WGS sequence"/>
</dbReference>
<keyword evidence="1" id="KW-0472">Membrane</keyword>
<evidence type="ECO:0000313" key="3">
    <source>
        <dbReference type="Proteomes" id="UP001501490"/>
    </source>
</evidence>
<evidence type="ECO:0000313" key="2">
    <source>
        <dbReference type="EMBL" id="GAA3632603.1"/>
    </source>
</evidence>
<dbReference type="EMBL" id="BAABAB010000030">
    <property type="protein sequence ID" value="GAA3632603.1"/>
    <property type="molecule type" value="Genomic_DNA"/>
</dbReference>
<feature type="transmembrane region" description="Helical" evidence="1">
    <location>
        <begin position="35"/>
        <end position="53"/>
    </location>
</feature>
<dbReference type="RefSeq" id="WP_344807705.1">
    <property type="nucleotide sequence ID" value="NZ_BAABAB010000030.1"/>
</dbReference>
<reference evidence="3" key="1">
    <citation type="journal article" date="2019" name="Int. J. Syst. Evol. Microbiol.">
        <title>The Global Catalogue of Microorganisms (GCM) 10K type strain sequencing project: providing services to taxonomists for standard genome sequencing and annotation.</title>
        <authorList>
            <consortium name="The Broad Institute Genomics Platform"/>
            <consortium name="The Broad Institute Genome Sequencing Center for Infectious Disease"/>
            <person name="Wu L."/>
            <person name="Ma J."/>
        </authorList>
    </citation>
    <scope>NUCLEOTIDE SEQUENCE [LARGE SCALE GENOMIC DNA]</scope>
    <source>
        <strain evidence="3">JCM 16929</strain>
    </source>
</reference>
<keyword evidence="1" id="KW-0812">Transmembrane</keyword>
<proteinExistence type="predicted"/>
<protein>
    <submittedName>
        <fullName evidence="2">Uncharacterized protein</fullName>
    </submittedName>
</protein>
<accession>A0ABP7AHG4</accession>
<gene>
    <name evidence="2" type="ORF">GCM10022236_38940</name>
</gene>
<sequence>MSGLMPLAGGVDLSGAWSTFWNAVSSSGGAQLTNVLSVVGVAVLVLAFASFFWQRARHNNKGVADGGKLWWAIGIGAVLSAPGVIFPILLTFVDVIANAVISVYNATQ</sequence>
<evidence type="ECO:0000256" key="1">
    <source>
        <dbReference type="SAM" id="Phobius"/>
    </source>
</evidence>
<organism evidence="2 3">
    <name type="scientific">Microlunatus ginsengisoli</name>
    <dbReference type="NCBI Taxonomy" id="363863"/>
    <lineage>
        <taxon>Bacteria</taxon>
        <taxon>Bacillati</taxon>
        <taxon>Actinomycetota</taxon>
        <taxon>Actinomycetes</taxon>
        <taxon>Propionibacteriales</taxon>
        <taxon>Propionibacteriaceae</taxon>
        <taxon>Microlunatus</taxon>
    </lineage>
</organism>
<keyword evidence="1" id="KW-1133">Transmembrane helix</keyword>
<comment type="caution">
    <text evidence="2">The sequence shown here is derived from an EMBL/GenBank/DDBJ whole genome shotgun (WGS) entry which is preliminary data.</text>
</comment>